<evidence type="ECO:0000256" key="9">
    <source>
        <dbReference type="ARBA" id="ARBA00025772"/>
    </source>
</evidence>
<evidence type="ECO:0000256" key="3">
    <source>
        <dbReference type="ARBA" id="ARBA00022475"/>
    </source>
</evidence>
<keyword evidence="7 11" id="KW-1133">Transmembrane helix</keyword>
<evidence type="ECO:0000259" key="12">
    <source>
        <dbReference type="Pfam" id="PF12019"/>
    </source>
</evidence>
<gene>
    <name evidence="13" type="ORF">AVDCRST_MAG89-987</name>
</gene>
<dbReference type="EMBL" id="CADCTV010000217">
    <property type="protein sequence ID" value="CAA9308976.1"/>
    <property type="molecule type" value="Genomic_DNA"/>
</dbReference>
<accession>A0A6J4KQC9</accession>
<keyword evidence="4" id="KW-0488">Methylation</keyword>
<evidence type="ECO:0000256" key="2">
    <source>
        <dbReference type="ARBA" id="ARBA00021549"/>
    </source>
</evidence>
<name>A0A6J4KQC9_9BACT</name>
<comment type="subcellular location">
    <subcellularLocation>
        <location evidence="1">Cell inner membrane</location>
        <topology evidence="1">Single-pass membrane protein</topology>
    </subcellularLocation>
</comment>
<dbReference type="SUPFAM" id="SSF54523">
    <property type="entry name" value="Pili subunits"/>
    <property type="match status" value="1"/>
</dbReference>
<sequence length="176" mass="19137">MDASHAFAREGREVQVDHRRAGATLVELAIVLVLIGILVSIAAPSGRRMIERAEAEAALNQFVADLAFTRMRAVRGGYGTELRLIPGASCPKPRLGRIAADRYLVVVRDPAPRVLRGTRVRHGGRGACLESNNDASIFFNPRGLLVPFENRTVAAHSGNASARLTMSVLGRVLRRY</sequence>
<evidence type="ECO:0000256" key="7">
    <source>
        <dbReference type="ARBA" id="ARBA00022989"/>
    </source>
</evidence>
<dbReference type="InterPro" id="IPR022346">
    <property type="entry name" value="T2SS_GspH"/>
</dbReference>
<evidence type="ECO:0000256" key="10">
    <source>
        <dbReference type="ARBA" id="ARBA00030775"/>
    </source>
</evidence>
<dbReference type="GO" id="GO:0005886">
    <property type="term" value="C:plasma membrane"/>
    <property type="evidence" value="ECO:0007669"/>
    <property type="project" value="UniProtKB-SubCell"/>
</dbReference>
<evidence type="ECO:0000256" key="4">
    <source>
        <dbReference type="ARBA" id="ARBA00022481"/>
    </source>
</evidence>
<organism evidence="13">
    <name type="scientific">uncultured Gemmatimonadota bacterium</name>
    <dbReference type="NCBI Taxonomy" id="203437"/>
    <lineage>
        <taxon>Bacteria</taxon>
        <taxon>Pseudomonadati</taxon>
        <taxon>Gemmatimonadota</taxon>
        <taxon>environmental samples</taxon>
    </lineage>
</organism>
<evidence type="ECO:0000256" key="6">
    <source>
        <dbReference type="ARBA" id="ARBA00022692"/>
    </source>
</evidence>
<proteinExistence type="inferred from homology"/>
<evidence type="ECO:0000313" key="13">
    <source>
        <dbReference type="EMBL" id="CAA9308976.1"/>
    </source>
</evidence>
<dbReference type="GO" id="GO:0015628">
    <property type="term" value="P:protein secretion by the type II secretion system"/>
    <property type="evidence" value="ECO:0007669"/>
    <property type="project" value="InterPro"/>
</dbReference>
<evidence type="ECO:0000256" key="5">
    <source>
        <dbReference type="ARBA" id="ARBA00022519"/>
    </source>
</evidence>
<keyword evidence="8 11" id="KW-0472">Membrane</keyword>
<feature type="transmembrane region" description="Helical" evidence="11">
    <location>
        <begin position="21"/>
        <end position="43"/>
    </location>
</feature>
<dbReference type="InterPro" id="IPR045584">
    <property type="entry name" value="Pilin-like"/>
</dbReference>
<comment type="similarity">
    <text evidence="9">Belongs to the GSP H family.</text>
</comment>
<evidence type="ECO:0000256" key="11">
    <source>
        <dbReference type="SAM" id="Phobius"/>
    </source>
</evidence>
<evidence type="ECO:0000256" key="8">
    <source>
        <dbReference type="ARBA" id="ARBA00023136"/>
    </source>
</evidence>
<evidence type="ECO:0000256" key="1">
    <source>
        <dbReference type="ARBA" id="ARBA00004377"/>
    </source>
</evidence>
<dbReference type="InterPro" id="IPR012902">
    <property type="entry name" value="N_methyl_site"/>
</dbReference>
<protein>
    <recommendedName>
        <fullName evidence="2">Type II secretion system protein H</fullName>
    </recommendedName>
    <alternativeName>
        <fullName evidence="10">General secretion pathway protein H</fullName>
    </alternativeName>
</protein>
<dbReference type="Pfam" id="PF12019">
    <property type="entry name" value="GspH"/>
    <property type="match status" value="1"/>
</dbReference>
<keyword evidence="3" id="KW-1003">Cell membrane</keyword>
<dbReference type="Gene3D" id="3.30.700.10">
    <property type="entry name" value="Glycoprotein, Type 4 Pilin"/>
    <property type="match status" value="1"/>
</dbReference>
<dbReference type="Pfam" id="PF07963">
    <property type="entry name" value="N_methyl"/>
    <property type="match status" value="1"/>
</dbReference>
<reference evidence="13" key="1">
    <citation type="submission" date="2020-02" db="EMBL/GenBank/DDBJ databases">
        <authorList>
            <person name="Meier V. D."/>
        </authorList>
    </citation>
    <scope>NUCLEOTIDE SEQUENCE</scope>
    <source>
        <strain evidence="13">AVDCRST_MAG89</strain>
    </source>
</reference>
<keyword evidence="5" id="KW-0997">Cell inner membrane</keyword>
<feature type="domain" description="General secretion pathway GspH" evidence="12">
    <location>
        <begin position="58"/>
        <end position="170"/>
    </location>
</feature>
<dbReference type="GO" id="GO:0015627">
    <property type="term" value="C:type II protein secretion system complex"/>
    <property type="evidence" value="ECO:0007669"/>
    <property type="project" value="InterPro"/>
</dbReference>
<dbReference type="AlphaFoldDB" id="A0A6J4KQC9"/>
<keyword evidence="6 11" id="KW-0812">Transmembrane</keyword>